<dbReference type="EMBL" id="JBDLNV010000001">
    <property type="protein sequence ID" value="MFM1722131.1"/>
    <property type="molecule type" value="Genomic_DNA"/>
</dbReference>
<dbReference type="Proteomes" id="UP001629745">
    <property type="component" value="Unassembled WGS sequence"/>
</dbReference>
<comment type="caution">
    <text evidence="1">The sequence shown here is derived from an EMBL/GenBank/DDBJ whole genome shotgun (WGS) entry which is preliminary data.</text>
</comment>
<accession>A0ABW9F9E8</accession>
<sequence length="124" mass="13412">MTAPPNVPPTTLGLAKAHGLFNTVGGLWPLVHRRSFEALFGAKYDRWLQYTVGGLLAGNGVVQLLADDTPSGYRGARNLGISTAITLLTIDLVYVPAGRIRKTYLFDAAMEAAWLAAWAKRTEP</sequence>
<organism evidence="1 2">
    <name type="scientific">Rhodococcus parequi</name>
    <dbReference type="NCBI Taxonomy" id="3137122"/>
    <lineage>
        <taxon>Bacteria</taxon>
        <taxon>Bacillati</taxon>
        <taxon>Actinomycetota</taxon>
        <taxon>Actinomycetes</taxon>
        <taxon>Mycobacteriales</taxon>
        <taxon>Nocardiaceae</taxon>
        <taxon>Rhodococcus</taxon>
    </lineage>
</organism>
<proteinExistence type="predicted"/>
<gene>
    <name evidence="1" type="ORF">ABEU20_000679</name>
</gene>
<evidence type="ECO:0000313" key="1">
    <source>
        <dbReference type="EMBL" id="MFM1722131.1"/>
    </source>
</evidence>
<reference evidence="1 2" key="1">
    <citation type="submission" date="2023-11" db="EMBL/GenBank/DDBJ databases">
        <authorList>
            <person name="Val-Calvo J."/>
            <person name="Scortti M."/>
            <person name="Vazquez-Boland J."/>
        </authorList>
    </citation>
    <scope>NUCLEOTIDE SEQUENCE [LARGE SCALE GENOMIC DNA]</scope>
    <source>
        <strain evidence="1 2">PAM 2766</strain>
    </source>
</reference>
<protein>
    <submittedName>
        <fullName evidence="1">Uncharacterized protein</fullName>
    </submittedName>
</protein>
<dbReference type="RefSeq" id="WP_420162713.1">
    <property type="nucleotide sequence ID" value="NZ_JBDLNV010000001.1"/>
</dbReference>
<name>A0ABW9F9E8_9NOCA</name>
<evidence type="ECO:0000313" key="2">
    <source>
        <dbReference type="Proteomes" id="UP001629745"/>
    </source>
</evidence>
<keyword evidence="2" id="KW-1185">Reference proteome</keyword>